<evidence type="ECO:0000313" key="5">
    <source>
        <dbReference type="EMBL" id="OIM21764.1"/>
    </source>
</evidence>
<proteinExistence type="predicted"/>
<dbReference type="PROSITE" id="PS00211">
    <property type="entry name" value="ABC_TRANSPORTER_1"/>
    <property type="match status" value="1"/>
</dbReference>
<dbReference type="SUPFAM" id="SSF52540">
    <property type="entry name" value="P-loop containing nucleoside triphosphate hydrolases"/>
    <property type="match status" value="1"/>
</dbReference>
<protein>
    <submittedName>
        <fullName evidence="5">Phosphate ABC transporter ATP-binding protein</fullName>
    </submittedName>
</protein>
<dbReference type="GO" id="GO:0016020">
    <property type="term" value="C:membrane"/>
    <property type="evidence" value="ECO:0007669"/>
    <property type="project" value="InterPro"/>
</dbReference>
<evidence type="ECO:0000256" key="4">
    <source>
        <dbReference type="ARBA" id="ARBA00022840"/>
    </source>
</evidence>
<dbReference type="EMBL" id="MLOK01000026">
    <property type="protein sequence ID" value="OIM21764.1"/>
    <property type="molecule type" value="Genomic_DNA"/>
</dbReference>
<dbReference type="PANTHER" id="PTHR43423">
    <property type="entry name" value="ABC TRANSPORTER I FAMILY MEMBER 17"/>
    <property type="match status" value="1"/>
</dbReference>
<gene>
    <name evidence="5" type="ORF">ATX59_02650</name>
</gene>
<dbReference type="NCBIfam" id="TIGR00972">
    <property type="entry name" value="3a0107s01c2"/>
    <property type="match status" value="1"/>
</dbReference>
<dbReference type="PROSITE" id="PS50893">
    <property type="entry name" value="ABC_TRANSPORTER_2"/>
    <property type="match status" value="1"/>
</dbReference>
<dbReference type="Gene3D" id="3.40.50.300">
    <property type="entry name" value="P-loop containing nucleotide triphosphate hydrolases"/>
    <property type="match status" value="1"/>
</dbReference>
<dbReference type="InterPro" id="IPR017871">
    <property type="entry name" value="ABC_transporter-like_CS"/>
</dbReference>
<reference evidence="5 6" key="1">
    <citation type="journal article" date="2016" name="BMC Genomics">
        <title>Consensus pan-genome assembly of the specialised wine bacterium Oenococcus oeni.</title>
        <authorList>
            <person name="Sternes P.R."/>
            <person name="Borneman A.R."/>
        </authorList>
    </citation>
    <scope>NUCLEOTIDE SEQUENCE [LARGE SCALE GENOMIC DNA]</scope>
    <source>
        <strain evidence="5 6">AWRIB661</strain>
    </source>
</reference>
<dbReference type="InterPro" id="IPR005670">
    <property type="entry name" value="PstB-like"/>
</dbReference>
<sequence>MVEKENYLLTTKNVNLFYGKKQALFDINLSFPKNGITALIGPSGSGKTTYLRSLNRMHDLTPGVKVEGKFLFHNNDIYSDNFDLVDLRKRIGMVFQQPTPFPFSIYDNVAFGLRLGKKISKHQLDEDVEKALRQAGVWNEVKDRLGANALGLSGGQQQRVSVARVLATKPDILLLDEPTSALDPISSRVVEDSLLDLKKEYCLIIVTHNMQQAARISQTTAFFNDGRLIEVGKTREIFLNPKEEETQDYVSGKFG</sequence>
<comment type="caution">
    <text evidence="5">The sequence shown here is derived from an EMBL/GenBank/DDBJ whole genome shotgun (WGS) entry which is preliminary data.</text>
</comment>
<dbReference type="PANTHER" id="PTHR43423:SF1">
    <property type="entry name" value="ABC TRANSPORTER I FAMILY MEMBER 17"/>
    <property type="match status" value="1"/>
</dbReference>
<evidence type="ECO:0000256" key="2">
    <source>
        <dbReference type="ARBA" id="ARBA00022592"/>
    </source>
</evidence>
<dbReference type="GO" id="GO:0035435">
    <property type="term" value="P:phosphate ion transmembrane transport"/>
    <property type="evidence" value="ECO:0007669"/>
    <property type="project" value="InterPro"/>
</dbReference>
<accession>A0A483BA61</accession>
<dbReference type="SMART" id="SM00382">
    <property type="entry name" value="AAA"/>
    <property type="match status" value="1"/>
</dbReference>
<dbReference type="Pfam" id="PF00005">
    <property type="entry name" value="ABC_tran"/>
    <property type="match status" value="1"/>
</dbReference>
<evidence type="ECO:0000256" key="1">
    <source>
        <dbReference type="ARBA" id="ARBA00022448"/>
    </source>
</evidence>
<evidence type="ECO:0000256" key="3">
    <source>
        <dbReference type="ARBA" id="ARBA00022741"/>
    </source>
</evidence>
<dbReference type="InterPro" id="IPR003593">
    <property type="entry name" value="AAA+_ATPase"/>
</dbReference>
<dbReference type="GO" id="GO:0016887">
    <property type="term" value="F:ATP hydrolysis activity"/>
    <property type="evidence" value="ECO:0007669"/>
    <property type="project" value="InterPro"/>
</dbReference>
<organism evidence="5 6">
    <name type="scientific">Oenococcus oeni</name>
    <name type="common">Leuconostoc oenos</name>
    <dbReference type="NCBI Taxonomy" id="1247"/>
    <lineage>
        <taxon>Bacteria</taxon>
        <taxon>Bacillati</taxon>
        <taxon>Bacillota</taxon>
        <taxon>Bacilli</taxon>
        <taxon>Lactobacillales</taxon>
        <taxon>Lactobacillaceae</taxon>
        <taxon>Oenococcus</taxon>
    </lineage>
</organism>
<dbReference type="CDD" id="cd03260">
    <property type="entry name" value="ABC_PstB_phosphate_transporter"/>
    <property type="match status" value="1"/>
</dbReference>
<dbReference type="AlphaFoldDB" id="A0A483BA61"/>
<evidence type="ECO:0000313" key="6">
    <source>
        <dbReference type="Proteomes" id="UP000181728"/>
    </source>
</evidence>
<keyword evidence="1" id="KW-0813">Transport</keyword>
<keyword evidence="4 5" id="KW-0067">ATP-binding</keyword>
<dbReference type="RefSeq" id="WP_071419700.1">
    <property type="nucleotide sequence ID" value="NZ_MLLI01000070.1"/>
</dbReference>
<dbReference type="GO" id="GO:0005315">
    <property type="term" value="F:phosphate transmembrane transporter activity"/>
    <property type="evidence" value="ECO:0007669"/>
    <property type="project" value="InterPro"/>
</dbReference>
<dbReference type="GO" id="GO:0005524">
    <property type="term" value="F:ATP binding"/>
    <property type="evidence" value="ECO:0007669"/>
    <property type="project" value="UniProtKB-KW"/>
</dbReference>
<dbReference type="InterPro" id="IPR003439">
    <property type="entry name" value="ABC_transporter-like_ATP-bd"/>
</dbReference>
<keyword evidence="3" id="KW-0547">Nucleotide-binding</keyword>
<keyword evidence="2" id="KW-0592">Phosphate transport</keyword>
<name>A0A483BA61_OENOE</name>
<dbReference type="InterPro" id="IPR027417">
    <property type="entry name" value="P-loop_NTPase"/>
</dbReference>
<dbReference type="Proteomes" id="UP000181728">
    <property type="component" value="Unassembled WGS sequence"/>
</dbReference>